<evidence type="ECO:0000256" key="1">
    <source>
        <dbReference type="SAM" id="MobiDB-lite"/>
    </source>
</evidence>
<protein>
    <submittedName>
        <fullName evidence="2">Uncharacterized protein</fullName>
    </submittedName>
</protein>
<evidence type="ECO:0000313" key="2">
    <source>
        <dbReference type="EMBL" id="QOV42557.1"/>
    </source>
</evidence>
<reference evidence="2 3" key="1">
    <citation type="submission" date="2020-10" db="EMBL/GenBank/DDBJ databases">
        <title>Streptomyces chromofuscus complate genome analysis.</title>
        <authorList>
            <person name="Anwar N."/>
        </authorList>
    </citation>
    <scope>NUCLEOTIDE SEQUENCE [LARGE SCALE GENOMIC DNA]</scope>
    <source>
        <strain evidence="2 3">DSM 40273</strain>
    </source>
</reference>
<keyword evidence="3" id="KW-1185">Reference proteome</keyword>
<sequence length="68" mass="8020">MSRRVSRHVPFNDGQDTTAESNRESREDRDDGEDREDIAVGSEACEHRQIEKRDGKTHCRRCDRQLYL</sequence>
<name>A0A7M2T1K7_STRCW</name>
<dbReference type="AlphaFoldDB" id="A0A7M2T1K7"/>
<dbReference type="KEGG" id="schf:IPT68_22375"/>
<dbReference type="EMBL" id="CP063374">
    <property type="protein sequence ID" value="QOV42557.1"/>
    <property type="molecule type" value="Genomic_DNA"/>
</dbReference>
<dbReference type="Proteomes" id="UP000594008">
    <property type="component" value="Chromosome"/>
</dbReference>
<gene>
    <name evidence="2" type="ORF">IPT68_22375</name>
</gene>
<proteinExistence type="predicted"/>
<evidence type="ECO:0000313" key="3">
    <source>
        <dbReference type="Proteomes" id="UP000594008"/>
    </source>
</evidence>
<feature type="region of interest" description="Disordered" evidence="1">
    <location>
        <begin position="1"/>
        <end position="40"/>
    </location>
</feature>
<dbReference type="RefSeq" id="WP_189700918.1">
    <property type="nucleotide sequence ID" value="NZ_BMTA01000022.1"/>
</dbReference>
<accession>A0A7M2T1K7</accession>
<organism evidence="2 3">
    <name type="scientific">Streptomyces chromofuscus</name>
    <dbReference type="NCBI Taxonomy" id="42881"/>
    <lineage>
        <taxon>Bacteria</taxon>
        <taxon>Bacillati</taxon>
        <taxon>Actinomycetota</taxon>
        <taxon>Actinomycetes</taxon>
        <taxon>Kitasatosporales</taxon>
        <taxon>Streptomycetaceae</taxon>
        <taxon>Streptomyces</taxon>
    </lineage>
</organism>